<keyword evidence="2" id="KW-1185">Reference proteome</keyword>
<accession>A0A4D6KRU3</accession>
<gene>
    <name evidence="1" type="ORF">DEO72_LG1g2070</name>
</gene>
<sequence length="323" mass="37068">MEAEFVENYDQHRVSSEDATKRFVKIMSRSLIPERKVKLNPGEYDEFRLELERRNWHQVLGDLPNEIDETLVKEFYANTYQQVRTGPRQAKETPYSAFMSGQKDFDEIASILCLPGHAFVLGVNGTPVRLLRKHLTSLAQMWSDIAYTADAANVNLGFLTIITALCMEKGLVSDAHVLLSLAPPLDRKFFHKNCTNRAIDAPAPAPARQPRDGLAPTASHVVPNLFRLILRRLFRPPWPRCSPEKMIYGTQFEEYIPWPEGRPASQWGVMCLMMMRKSRSRSRKRSSRKNNNNNSLRNLIHYGFNNRKSSRSLHGVVGFCFVM</sequence>
<dbReference type="EMBL" id="CP039345">
    <property type="protein sequence ID" value="QCD78437.1"/>
    <property type="molecule type" value="Genomic_DNA"/>
</dbReference>
<protein>
    <submittedName>
        <fullName evidence="1">Uncharacterized protein</fullName>
    </submittedName>
</protein>
<evidence type="ECO:0000313" key="1">
    <source>
        <dbReference type="EMBL" id="QCD78437.1"/>
    </source>
</evidence>
<dbReference type="AlphaFoldDB" id="A0A4D6KRU3"/>
<reference evidence="1 2" key="1">
    <citation type="submission" date="2019-04" db="EMBL/GenBank/DDBJ databases">
        <title>An improved genome assembly and genetic linkage map for asparagus bean, Vigna unguiculata ssp. sesquipedialis.</title>
        <authorList>
            <person name="Xia Q."/>
            <person name="Zhang R."/>
            <person name="Dong Y."/>
        </authorList>
    </citation>
    <scope>NUCLEOTIDE SEQUENCE [LARGE SCALE GENOMIC DNA]</scope>
    <source>
        <tissue evidence="1">Leaf</tissue>
    </source>
</reference>
<dbReference type="Proteomes" id="UP000501690">
    <property type="component" value="Linkage Group LG1"/>
</dbReference>
<proteinExistence type="predicted"/>
<evidence type="ECO:0000313" key="2">
    <source>
        <dbReference type="Proteomes" id="UP000501690"/>
    </source>
</evidence>
<name>A0A4D6KRU3_VIGUN</name>
<organism evidence="1 2">
    <name type="scientific">Vigna unguiculata</name>
    <name type="common">Cowpea</name>
    <dbReference type="NCBI Taxonomy" id="3917"/>
    <lineage>
        <taxon>Eukaryota</taxon>
        <taxon>Viridiplantae</taxon>
        <taxon>Streptophyta</taxon>
        <taxon>Embryophyta</taxon>
        <taxon>Tracheophyta</taxon>
        <taxon>Spermatophyta</taxon>
        <taxon>Magnoliopsida</taxon>
        <taxon>eudicotyledons</taxon>
        <taxon>Gunneridae</taxon>
        <taxon>Pentapetalae</taxon>
        <taxon>rosids</taxon>
        <taxon>fabids</taxon>
        <taxon>Fabales</taxon>
        <taxon>Fabaceae</taxon>
        <taxon>Papilionoideae</taxon>
        <taxon>50 kb inversion clade</taxon>
        <taxon>NPAAA clade</taxon>
        <taxon>indigoferoid/millettioid clade</taxon>
        <taxon>Phaseoleae</taxon>
        <taxon>Vigna</taxon>
    </lineage>
</organism>